<dbReference type="PANTHER" id="PTHR33065">
    <property type="entry name" value="OS07G0486400 PROTEIN"/>
    <property type="match status" value="1"/>
</dbReference>
<keyword evidence="4" id="KW-1185">Reference proteome</keyword>
<dbReference type="PANTHER" id="PTHR33065:SF145">
    <property type="entry name" value="OS05G0506400 PROTEIN"/>
    <property type="match status" value="1"/>
</dbReference>
<accession>A0A0E0L406</accession>
<evidence type="ECO:0000313" key="3">
    <source>
        <dbReference type="EnsemblPlants" id="OPUNC05G18520.1"/>
    </source>
</evidence>
<dbReference type="Gramene" id="OPUNC05G18520.1">
    <property type="protein sequence ID" value="OPUNC05G18520.1"/>
    <property type="gene ID" value="OPUNC05G18520"/>
</dbReference>
<sequence length="447" mass="51009">MAAIDRLVPVVKVDPALLHLSVPPRCGCCGLEKKREIQIPAWMFQLSDDDDDKPSAAEKEYEVDQEPQQGQKQLFARYLIGSAPLTKEEAARHLDGLRVADKLNEELPPGQQRYYPVCIMPRSSHKDGFYGLDWHAAYRMHEMLPTYLGCSRFTEQSQLQYKATSMLQIRSVKFVDHLQHGRLQVLVYGFIAARDDLEALPNFLFNRTREEAQEVRLYHPILDLLSPLRGISAFEHVLVEFDLKLKTGTCSADDEVLVDGCIEFTQRTVSRSGDKILRSCIQGSVCSVDMEYMFIRHSVEATVEIYLSELCMKRYFPKITSYIVREGDTHGVCIHEIGRFELMRMQKLSIRSDQSIKSLEHSKYTSPSVHLVTFVLAVPLNAELEVRCSLMEVEHVGNLELPYHFQVQKYGSCVQPSGEHAELMPSGVKVAWSTMGFRQLSARDFLK</sequence>
<evidence type="ECO:0000259" key="2">
    <source>
        <dbReference type="Pfam" id="PF20241"/>
    </source>
</evidence>
<feature type="compositionally biased region" description="Basic and acidic residues" evidence="1">
    <location>
        <begin position="53"/>
        <end position="62"/>
    </location>
</feature>
<name>A0A0E0L406_ORYPU</name>
<dbReference type="EnsemblPlants" id="OPUNC05G18520.1">
    <property type="protein sequence ID" value="OPUNC05G18520.1"/>
    <property type="gene ID" value="OPUNC05G18520"/>
</dbReference>
<reference evidence="3" key="2">
    <citation type="submission" date="2018-05" db="EMBL/GenBank/DDBJ databases">
        <title>OpunRS2 (Oryza punctata Reference Sequence Version 2).</title>
        <authorList>
            <person name="Zhang J."/>
            <person name="Kudrna D."/>
            <person name="Lee S."/>
            <person name="Talag J."/>
            <person name="Welchert J."/>
            <person name="Wing R.A."/>
        </authorList>
    </citation>
    <scope>NUCLEOTIDE SEQUENCE [LARGE SCALE GENOMIC DNA]</scope>
</reference>
<organism evidence="3">
    <name type="scientific">Oryza punctata</name>
    <name type="common">Red rice</name>
    <dbReference type="NCBI Taxonomy" id="4537"/>
    <lineage>
        <taxon>Eukaryota</taxon>
        <taxon>Viridiplantae</taxon>
        <taxon>Streptophyta</taxon>
        <taxon>Embryophyta</taxon>
        <taxon>Tracheophyta</taxon>
        <taxon>Spermatophyta</taxon>
        <taxon>Magnoliopsida</taxon>
        <taxon>Liliopsida</taxon>
        <taxon>Poales</taxon>
        <taxon>Poaceae</taxon>
        <taxon>BOP clade</taxon>
        <taxon>Oryzoideae</taxon>
        <taxon>Oryzeae</taxon>
        <taxon>Oryzinae</taxon>
        <taxon>Oryza</taxon>
    </lineage>
</organism>
<evidence type="ECO:0000313" key="4">
    <source>
        <dbReference type="Proteomes" id="UP000026962"/>
    </source>
</evidence>
<dbReference type="InterPro" id="IPR046533">
    <property type="entry name" value="DUF6598"/>
</dbReference>
<evidence type="ECO:0000256" key="1">
    <source>
        <dbReference type="SAM" id="MobiDB-lite"/>
    </source>
</evidence>
<proteinExistence type="predicted"/>
<dbReference type="Pfam" id="PF20241">
    <property type="entry name" value="DUF6598"/>
    <property type="match status" value="1"/>
</dbReference>
<dbReference type="AlphaFoldDB" id="A0A0E0L406"/>
<dbReference type="HOGENOM" id="CLU_030537_0_0_1"/>
<feature type="region of interest" description="Disordered" evidence="1">
    <location>
        <begin position="47"/>
        <end position="68"/>
    </location>
</feature>
<feature type="domain" description="DUF6598" evidence="2">
    <location>
        <begin position="166"/>
        <end position="322"/>
    </location>
</feature>
<reference evidence="3" key="1">
    <citation type="submission" date="2015-04" db="UniProtKB">
        <authorList>
            <consortium name="EnsemblPlants"/>
        </authorList>
    </citation>
    <scope>IDENTIFICATION</scope>
</reference>
<dbReference type="OMA" id="EIQIPAW"/>
<dbReference type="Proteomes" id="UP000026962">
    <property type="component" value="Chromosome 5"/>
</dbReference>
<protein>
    <recommendedName>
        <fullName evidence="2">DUF6598 domain-containing protein</fullName>
    </recommendedName>
</protein>